<evidence type="ECO:0000313" key="2">
    <source>
        <dbReference type="EMBL" id="MSS85362.1"/>
    </source>
</evidence>
<evidence type="ECO:0000256" key="1">
    <source>
        <dbReference type="SAM" id="Phobius"/>
    </source>
</evidence>
<dbReference type="Proteomes" id="UP000470875">
    <property type="component" value="Unassembled WGS sequence"/>
</dbReference>
<feature type="transmembrane region" description="Helical" evidence="1">
    <location>
        <begin position="550"/>
        <end position="571"/>
    </location>
</feature>
<keyword evidence="1" id="KW-0472">Membrane</keyword>
<evidence type="ECO:0000313" key="3">
    <source>
        <dbReference type="Proteomes" id="UP000470875"/>
    </source>
</evidence>
<proteinExistence type="predicted"/>
<protein>
    <submittedName>
        <fullName evidence="2">Uncharacterized protein</fullName>
    </submittedName>
</protein>
<sequence length="581" mass="62003">MRRVFGWILGIAVLVLGWCIPTFTASAAESSDIEISSLSPEVWTGGSDLTISVKSSLPVAPGWDVEVFLYDSSLTDDEHAQRYVAGETFPGWRVLAGSLSREQITTSDSTSSVHVTIPADIMADVIPDGSGLRGLSVELTGPDGASWVARSLVVYNLQEVPSTQINVVALDPEDSQEWSALPGVSVASPTPTGTDLPLPMENADLSLLAATGSKDLLDLALSTRSPSDIPVVFASEAGFSIDAISALPEQVWVAPPSWSAPQSLVTPTSRTEVDGVSLLDQWDPGAELLNMPEGSDSEELQIRQRLRASALWVGLEDPEDQRTLFMVVNKPDTGTALHRVRALLDGSWITPVSFQAVLDSPLSIVERGILPSIGDDALAAAHILSPLSEHYSQARSVAEATPLGVSALDAYLPKVLAPTAYDLSLGDREKLVSAALRELHAFVDIIDVVPLGTVNVVNSSANFPVSVMNKGDTEISLRVALRPSDPRLQSKKPAYIQVPAREQVEVQIPITAVGYGDVEVAVEVATAAGVVLDDSEVVSVRVRADWEDTWTIIALSVFGALFVFGLARTIIKRRKPVGDNQ</sequence>
<keyword evidence="1" id="KW-0812">Transmembrane</keyword>
<reference evidence="2 3" key="1">
    <citation type="submission" date="2019-08" db="EMBL/GenBank/DDBJ databases">
        <title>In-depth cultivation of the pig gut microbiome towards novel bacterial diversity and tailored functional studies.</title>
        <authorList>
            <person name="Wylensek D."/>
            <person name="Hitch T.C.A."/>
            <person name="Clavel T."/>
        </authorList>
    </citation>
    <scope>NUCLEOTIDE SEQUENCE [LARGE SCALE GENOMIC DNA]</scope>
    <source>
        <strain evidence="2 3">WB03_NA08</strain>
    </source>
</reference>
<organism evidence="2 3">
    <name type="scientific">Scrofimicrobium canadense</name>
    <dbReference type="NCBI Taxonomy" id="2652290"/>
    <lineage>
        <taxon>Bacteria</taxon>
        <taxon>Bacillati</taxon>
        <taxon>Actinomycetota</taxon>
        <taxon>Actinomycetes</taxon>
        <taxon>Actinomycetales</taxon>
        <taxon>Actinomycetaceae</taxon>
        <taxon>Scrofimicrobium</taxon>
    </lineage>
</organism>
<dbReference type="RefSeq" id="WP_154546546.1">
    <property type="nucleotide sequence ID" value="NZ_VULO01000016.1"/>
</dbReference>
<name>A0A6N7WAA2_9ACTO</name>
<comment type="caution">
    <text evidence="2">The sequence shown here is derived from an EMBL/GenBank/DDBJ whole genome shotgun (WGS) entry which is preliminary data.</text>
</comment>
<dbReference type="AlphaFoldDB" id="A0A6N7WAA2"/>
<dbReference type="InterPro" id="IPR046112">
    <property type="entry name" value="DUF6049"/>
</dbReference>
<dbReference type="EMBL" id="VULO01000016">
    <property type="protein sequence ID" value="MSS85362.1"/>
    <property type="molecule type" value="Genomic_DNA"/>
</dbReference>
<accession>A0A6N7WAA2</accession>
<keyword evidence="3" id="KW-1185">Reference proteome</keyword>
<gene>
    <name evidence="2" type="ORF">FYJ24_11495</name>
</gene>
<keyword evidence="1" id="KW-1133">Transmembrane helix</keyword>
<dbReference type="Pfam" id="PF19516">
    <property type="entry name" value="DUF6049"/>
    <property type="match status" value="1"/>
</dbReference>